<evidence type="ECO:0000256" key="1">
    <source>
        <dbReference type="ARBA" id="ARBA00008857"/>
    </source>
</evidence>
<dbReference type="GO" id="GO:0015074">
    <property type="term" value="P:DNA integration"/>
    <property type="evidence" value="ECO:0007669"/>
    <property type="project" value="UniProtKB-KW"/>
</dbReference>
<accession>A0A927R697</accession>
<evidence type="ECO:0000256" key="3">
    <source>
        <dbReference type="ARBA" id="ARBA00023125"/>
    </source>
</evidence>
<keyword evidence="4" id="KW-0233">DNA recombination</keyword>
<dbReference type="InterPro" id="IPR004107">
    <property type="entry name" value="Integrase_SAM-like_N"/>
</dbReference>
<dbReference type="InterPro" id="IPR050808">
    <property type="entry name" value="Phage_Integrase"/>
</dbReference>
<evidence type="ECO:0000259" key="6">
    <source>
        <dbReference type="PROSITE" id="PS51898"/>
    </source>
</evidence>
<dbReference type="GO" id="GO:0006310">
    <property type="term" value="P:DNA recombination"/>
    <property type="evidence" value="ECO:0007669"/>
    <property type="project" value="UniProtKB-KW"/>
</dbReference>
<organism evidence="8 9">
    <name type="scientific">Sporosarcina limicola</name>
    <dbReference type="NCBI Taxonomy" id="34101"/>
    <lineage>
        <taxon>Bacteria</taxon>
        <taxon>Bacillati</taxon>
        <taxon>Bacillota</taxon>
        <taxon>Bacilli</taxon>
        <taxon>Bacillales</taxon>
        <taxon>Caryophanaceae</taxon>
        <taxon>Sporosarcina</taxon>
    </lineage>
</organism>
<dbReference type="InterPro" id="IPR013762">
    <property type="entry name" value="Integrase-like_cat_sf"/>
</dbReference>
<dbReference type="InterPro" id="IPR011010">
    <property type="entry name" value="DNA_brk_join_enz"/>
</dbReference>
<evidence type="ECO:0000259" key="7">
    <source>
        <dbReference type="PROSITE" id="PS51900"/>
    </source>
</evidence>
<keyword evidence="3 5" id="KW-0238">DNA-binding</keyword>
<dbReference type="PROSITE" id="PS51900">
    <property type="entry name" value="CB"/>
    <property type="match status" value="1"/>
</dbReference>
<evidence type="ECO:0000256" key="4">
    <source>
        <dbReference type="ARBA" id="ARBA00023172"/>
    </source>
</evidence>
<sequence>MKLRKSSKDPELYYYLNAKGEKLWMYRHKYNDKSGKRREKKKSSFTNEKVALQALLEVKAATLRGETKQVEYDQITVGEWLDIWYDMNKKKWKESTCVQRELVLRLHLKPMLGKYKLQNLDRLTYEREFINKLEGQYKDSSIRQWHNVFKIAINAAVESEILIRNRFTKVAIVSDELEVMNNYLSPVELVTFLDDAKKQESITNYSFLLTIAYTGIRRGEAMGLQWKNIDFENNTIKIERTRDHLGVRSPKTKNSYRTISIDEMVLKQLESYKMWCKKTLFSYGEKITDETFVFITDHGASPISSIIRSLNRILDRTSLPKITIHGLRHTHCTILLNRGRNVKVIAERLGNTPAMVYNVYGHVLKESEQESVTLFSQSLEPSGANFGAN</sequence>
<dbReference type="InterPro" id="IPR044068">
    <property type="entry name" value="CB"/>
</dbReference>
<gene>
    <name evidence="8" type="ORF">H4683_001837</name>
</gene>
<keyword evidence="2" id="KW-0229">DNA integration</keyword>
<dbReference type="Pfam" id="PF00589">
    <property type="entry name" value="Phage_integrase"/>
    <property type="match status" value="1"/>
</dbReference>
<evidence type="ECO:0000313" key="9">
    <source>
        <dbReference type="Proteomes" id="UP000658225"/>
    </source>
</evidence>
<evidence type="ECO:0000256" key="5">
    <source>
        <dbReference type="PROSITE-ProRule" id="PRU01248"/>
    </source>
</evidence>
<comment type="caution">
    <text evidence="8">The sequence shown here is derived from an EMBL/GenBank/DDBJ whole genome shotgun (WGS) entry which is preliminary data.</text>
</comment>
<dbReference type="SUPFAM" id="SSF56349">
    <property type="entry name" value="DNA breaking-rejoining enzymes"/>
    <property type="match status" value="1"/>
</dbReference>
<reference evidence="8" key="1">
    <citation type="submission" date="2020-10" db="EMBL/GenBank/DDBJ databases">
        <title>Genomic Encyclopedia of Type Strains, Phase IV (KMG-IV): sequencing the most valuable type-strain genomes for metagenomic binning, comparative biology and taxonomic classification.</title>
        <authorList>
            <person name="Goeker M."/>
        </authorList>
    </citation>
    <scope>NUCLEOTIDE SEQUENCE</scope>
    <source>
        <strain evidence="8">DSM 13886</strain>
    </source>
</reference>
<dbReference type="Proteomes" id="UP000658225">
    <property type="component" value="Unassembled WGS sequence"/>
</dbReference>
<protein>
    <submittedName>
        <fullName evidence="8">Integrase</fullName>
    </submittedName>
</protein>
<feature type="domain" description="Tyr recombinase" evidence="6">
    <location>
        <begin position="179"/>
        <end position="374"/>
    </location>
</feature>
<evidence type="ECO:0000256" key="2">
    <source>
        <dbReference type="ARBA" id="ARBA00022908"/>
    </source>
</evidence>
<keyword evidence="9" id="KW-1185">Reference proteome</keyword>
<comment type="similarity">
    <text evidence="1">Belongs to the 'phage' integrase family.</text>
</comment>
<dbReference type="PANTHER" id="PTHR30629">
    <property type="entry name" value="PROPHAGE INTEGRASE"/>
    <property type="match status" value="1"/>
</dbReference>
<dbReference type="Pfam" id="PF14657">
    <property type="entry name" value="Arm-DNA-bind_4"/>
    <property type="match status" value="1"/>
</dbReference>
<dbReference type="Gene3D" id="1.10.150.130">
    <property type="match status" value="1"/>
</dbReference>
<dbReference type="Gene3D" id="1.10.443.10">
    <property type="entry name" value="Intergrase catalytic core"/>
    <property type="match status" value="1"/>
</dbReference>
<name>A0A927R697_9BACL</name>
<dbReference type="PANTHER" id="PTHR30629:SF2">
    <property type="entry name" value="PROPHAGE INTEGRASE INTS-RELATED"/>
    <property type="match status" value="1"/>
</dbReference>
<dbReference type="InterPro" id="IPR028259">
    <property type="entry name" value="AP2-like_int_N"/>
</dbReference>
<dbReference type="InterPro" id="IPR010998">
    <property type="entry name" value="Integrase_recombinase_N"/>
</dbReference>
<dbReference type="EMBL" id="JADBEL010000008">
    <property type="protein sequence ID" value="MBE1554759.1"/>
    <property type="molecule type" value="Genomic_DNA"/>
</dbReference>
<dbReference type="CDD" id="cd01189">
    <property type="entry name" value="INT_ICEBs1_C_like"/>
    <property type="match status" value="1"/>
</dbReference>
<proteinExistence type="inferred from homology"/>
<dbReference type="Pfam" id="PF14659">
    <property type="entry name" value="Phage_int_SAM_3"/>
    <property type="match status" value="1"/>
</dbReference>
<dbReference type="InterPro" id="IPR002104">
    <property type="entry name" value="Integrase_catalytic"/>
</dbReference>
<dbReference type="PROSITE" id="PS51898">
    <property type="entry name" value="TYR_RECOMBINASE"/>
    <property type="match status" value="1"/>
</dbReference>
<feature type="domain" description="Core-binding (CB)" evidence="7">
    <location>
        <begin position="75"/>
        <end position="157"/>
    </location>
</feature>
<dbReference type="AlphaFoldDB" id="A0A927R697"/>
<dbReference type="GO" id="GO:0003677">
    <property type="term" value="F:DNA binding"/>
    <property type="evidence" value="ECO:0007669"/>
    <property type="project" value="UniProtKB-UniRule"/>
</dbReference>
<evidence type="ECO:0000313" key="8">
    <source>
        <dbReference type="EMBL" id="MBE1554759.1"/>
    </source>
</evidence>